<reference evidence="3" key="1">
    <citation type="journal article" date="2019" name="Int. J. Syst. Evol. Microbiol.">
        <title>The Global Catalogue of Microorganisms (GCM) 10K type strain sequencing project: providing services to taxonomists for standard genome sequencing and annotation.</title>
        <authorList>
            <consortium name="The Broad Institute Genomics Platform"/>
            <consortium name="The Broad Institute Genome Sequencing Center for Infectious Disease"/>
            <person name="Wu L."/>
            <person name="Ma J."/>
        </authorList>
    </citation>
    <scope>NUCLEOTIDE SEQUENCE [LARGE SCALE GENOMIC DNA]</scope>
    <source>
        <strain evidence="3">XZYJT-10</strain>
    </source>
</reference>
<sequence>MTSGIEVDSQADAGDPRGPAFAVPKTALAALGGVEDVHLMTVRPGAVRGNHFHPRKREVLVVLHEDDWELHWSEPDGAPRSRTFRGAGGVSLTILPGVAHAIRNTGKVNLTVAGLSSLPFDPDDPDSVAVPLT</sequence>
<dbReference type="EMBL" id="JBHTBJ010000044">
    <property type="protein sequence ID" value="MFC7279122.1"/>
    <property type="molecule type" value="Genomic_DNA"/>
</dbReference>
<proteinExistence type="predicted"/>
<feature type="domain" description="Capsular polysaccharide assembling protein CapF C-terminal" evidence="1">
    <location>
        <begin position="36"/>
        <end position="127"/>
    </location>
</feature>
<name>A0ABW2I2J9_9ACTN</name>
<evidence type="ECO:0000259" key="1">
    <source>
        <dbReference type="Pfam" id="PF14667"/>
    </source>
</evidence>
<keyword evidence="3" id="KW-1185">Reference proteome</keyword>
<dbReference type="InterPro" id="IPR029303">
    <property type="entry name" value="CapF_C"/>
</dbReference>
<dbReference type="InterPro" id="IPR014710">
    <property type="entry name" value="RmlC-like_jellyroll"/>
</dbReference>
<gene>
    <name evidence="2" type="ORF">ACFQS1_34605</name>
</gene>
<dbReference type="Pfam" id="PF14667">
    <property type="entry name" value="Polysacc_synt_C"/>
    <property type="match status" value="1"/>
</dbReference>
<dbReference type="SUPFAM" id="SSF51182">
    <property type="entry name" value="RmlC-like cupins"/>
    <property type="match status" value="1"/>
</dbReference>
<evidence type="ECO:0000313" key="2">
    <source>
        <dbReference type="EMBL" id="MFC7279122.1"/>
    </source>
</evidence>
<dbReference type="Gene3D" id="2.60.120.10">
    <property type="entry name" value="Jelly Rolls"/>
    <property type="match status" value="1"/>
</dbReference>
<dbReference type="InterPro" id="IPR011051">
    <property type="entry name" value="RmlC_Cupin_sf"/>
</dbReference>
<evidence type="ECO:0000313" key="3">
    <source>
        <dbReference type="Proteomes" id="UP001596548"/>
    </source>
</evidence>
<dbReference type="RefSeq" id="WP_378976234.1">
    <property type="nucleotide sequence ID" value="NZ_JBHTBJ010000044.1"/>
</dbReference>
<accession>A0ABW2I2J9</accession>
<protein>
    <recommendedName>
        <fullName evidence="1">Capsular polysaccharide assembling protein CapF C-terminal domain-containing protein</fullName>
    </recommendedName>
</protein>
<comment type="caution">
    <text evidence="2">The sequence shown here is derived from an EMBL/GenBank/DDBJ whole genome shotgun (WGS) entry which is preliminary data.</text>
</comment>
<organism evidence="2 3">
    <name type="scientific">Paractinoplanes rhizophilus</name>
    <dbReference type="NCBI Taxonomy" id="1416877"/>
    <lineage>
        <taxon>Bacteria</taxon>
        <taxon>Bacillati</taxon>
        <taxon>Actinomycetota</taxon>
        <taxon>Actinomycetes</taxon>
        <taxon>Micromonosporales</taxon>
        <taxon>Micromonosporaceae</taxon>
        <taxon>Paractinoplanes</taxon>
    </lineage>
</organism>
<dbReference type="Proteomes" id="UP001596548">
    <property type="component" value="Unassembled WGS sequence"/>
</dbReference>